<dbReference type="InterPro" id="IPR029069">
    <property type="entry name" value="HotDog_dom_sf"/>
</dbReference>
<evidence type="ECO:0000313" key="3">
    <source>
        <dbReference type="Proteomes" id="UP000587760"/>
    </source>
</evidence>
<evidence type="ECO:0000259" key="1">
    <source>
        <dbReference type="Pfam" id="PF03061"/>
    </source>
</evidence>
<comment type="caution">
    <text evidence="2">The sequence shown here is derived from an EMBL/GenBank/DDBJ whole genome shotgun (WGS) entry which is preliminary data.</text>
</comment>
<dbReference type="RefSeq" id="WP_184743853.1">
    <property type="nucleotide sequence ID" value="NZ_JACHGJ010000001.1"/>
</dbReference>
<sequence length="160" mass="18011">MKKIINPFVDLKQSTGYSCFGCSPSNNNGLKMEFLEEGDEIVSHWNPDRKFEGFLNILHGGIQATLIDEIASWVVFVKLKTGGFTSELQVRYLKSVMIDKGRITLRASIKEMEKNIAHVQVSLYDGEENLCSEGVASYFTLPEKIAVAKMNYPGIDSFYE</sequence>
<gene>
    <name evidence="2" type="ORF">HNR50_000716</name>
</gene>
<dbReference type="CDD" id="cd03443">
    <property type="entry name" value="PaaI_thioesterase"/>
    <property type="match status" value="1"/>
</dbReference>
<keyword evidence="3" id="KW-1185">Reference proteome</keyword>
<dbReference type="Pfam" id="PF03061">
    <property type="entry name" value="4HBT"/>
    <property type="match status" value="1"/>
</dbReference>
<reference evidence="2 3" key="1">
    <citation type="submission" date="2020-08" db="EMBL/GenBank/DDBJ databases">
        <title>Genomic Encyclopedia of Type Strains, Phase IV (KMG-IV): sequencing the most valuable type-strain genomes for metagenomic binning, comparative biology and taxonomic classification.</title>
        <authorList>
            <person name="Goeker M."/>
        </authorList>
    </citation>
    <scope>NUCLEOTIDE SEQUENCE [LARGE SCALE GENOMIC DNA]</scope>
    <source>
        <strain evidence="2 3">DSM 2461</strain>
    </source>
</reference>
<dbReference type="Proteomes" id="UP000587760">
    <property type="component" value="Unassembled WGS sequence"/>
</dbReference>
<dbReference type="AlphaFoldDB" id="A0A841R5I6"/>
<proteinExistence type="predicted"/>
<feature type="domain" description="Thioesterase" evidence="1">
    <location>
        <begin position="56"/>
        <end position="131"/>
    </location>
</feature>
<dbReference type="InterPro" id="IPR006683">
    <property type="entry name" value="Thioestr_dom"/>
</dbReference>
<dbReference type="Gene3D" id="3.10.129.10">
    <property type="entry name" value="Hotdog Thioesterase"/>
    <property type="match status" value="1"/>
</dbReference>
<name>A0A841R5I6_9SPIO</name>
<organism evidence="2 3">
    <name type="scientific">Spirochaeta isovalerica</name>
    <dbReference type="NCBI Taxonomy" id="150"/>
    <lineage>
        <taxon>Bacteria</taxon>
        <taxon>Pseudomonadati</taxon>
        <taxon>Spirochaetota</taxon>
        <taxon>Spirochaetia</taxon>
        <taxon>Spirochaetales</taxon>
        <taxon>Spirochaetaceae</taxon>
        <taxon>Spirochaeta</taxon>
    </lineage>
</organism>
<dbReference type="SUPFAM" id="SSF54637">
    <property type="entry name" value="Thioesterase/thiol ester dehydrase-isomerase"/>
    <property type="match status" value="1"/>
</dbReference>
<dbReference type="EMBL" id="JACHGJ010000001">
    <property type="protein sequence ID" value="MBB6479083.1"/>
    <property type="molecule type" value="Genomic_DNA"/>
</dbReference>
<dbReference type="GO" id="GO:0016790">
    <property type="term" value="F:thiolester hydrolase activity"/>
    <property type="evidence" value="ECO:0007669"/>
    <property type="project" value="UniProtKB-ARBA"/>
</dbReference>
<accession>A0A841R5I6</accession>
<protein>
    <submittedName>
        <fullName evidence="2">Uncharacterized protein (TIGR00369 family)</fullName>
    </submittedName>
</protein>
<evidence type="ECO:0000313" key="2">
    <source>
        <dbReference type="EMBL" id="MBB6479083.1"/>
    </source>
</evidence>